<dbReference type="EMBL" id="MLJI01000001">
    <property type="protein sequence ID" value="ORM93959.1"/>
    <property type="molecule type" value="Genomic_DNA"/>
</dbReference>
<reference evidence="6 7" key="1">
    <citation type="journal article" date="2017" name="Antonie Van Leeuwenhoek">
        <title>Phylogenomic resolution of the bacterial genus Pantoea and its relationship with Erwinia and Tatumella.</title>
        <authorList>
            <person name="Palmer M."/>
            <person name="Steenkamp E.T."/>
            <person name="Coetzee M.P."/>
            <person name="Chan W.Y."/>
            <person name="van Zyl E."/>
            <person name="De Maayer P."/>
            <person name="Coutinho T.A."/>
            <person name="Blom J."/>
            <person name="Smits T.H."/>
            <person name="Duffy B."/>
            <person name="Venter S.N."/>
        </authorList>
    </citation>
    <scope>NUCLEOTIDE SEQUENCE [LARGE SCALE GENOMIC DNA]</scope>
    <source>
        <strain evidence="6 7">LMG 2657</strain>
    </source>
</reference>
<dbReference type="InterPro" id="IPR021133">
    <property type="entry name" value="HEAT_type_2"/>
</dbReference>
<keyword evidence="6" id="KW-0969">Cilium</keyword>
<evidence type="ECO:0000256" key="1">
    <source>
        <dbReference type="ARBA" id="ARBA00004514"/>
    </source>
</evidence>
<keyword evidence="6" id="KW-0282">Flagellum</keyword>
<accession>A0A1X1EVA1</accession>
<keyword evidence="3" id="KW-1005">Bacterial flagellum biogenesis</keyword>
<dbReference type="NCBIfam" id="NF007836">
    <property type="entry name" value="PRK10548.1"/>
    <property type="match status" value="1"/>
</dbReference>
<evidence type="ECO:0000313" key="7">
    <source>
        <dbReference type="Proteomes" id="UP000193749"/>
    </source>
</evidence>
<comment type="subcellular location">
    <subcellularLocation>
        <location evidence="1">Cytoplasm</location>
        <location evidence="1">Cytosol</location>
    </subcellularLocation>
</comment>
<dbReference type="OrthoDB" id="6494117at2"/>
<evidence type="ECO:0000313" key="6">
    <source>
        <dbReference type="EMBL" id="ORM93959.1"/>
    </source>
</evidence>
<keyword evidence="7" id="KW-1185">Reference proteome</keyword>
<name>A0A1X1EVA1_PANCY</name>
<protein>
    <recommendedName>
        <fullName evidence="5">Flagellar protein FliT</fullName>
    </recommendedName>
</protein>
<keyword evidence="2" id="KW-0963">Cytoplasm</keyword>
<keyword evidence="6" id="KW-0966">Cell projection</keyword>
<dbReference type="RefSeq" id="WP_084875582.1">
    <property type="nucleotide sequence ID" value="NZ_JAGGMY010000001.1"/>
</dbReference>
<keyword evidence="4" id="KW-0143">Chaperone</keyword>
<sequence length="119" mass="13367">MTIAPHLIAIYQQLLDLSQGMLRLAADGEWDELIKKELEYVSAVQKLARSTQDAAPSLQTQEQLRPVLRHILDNESEVRRLLQARMDELAQLVGQTSRQKSVMGAYGKQGSVLVPRESV</sequence>
<gene>
    <name evidence="6" type="ORF">HA50_11590</name>
</gene>
<dbReference type="AlphaFoldDB" id="A0A1X1EVA1"/>
<proteinExistence type="predicted"/>
<dbReference type="PROSITE" id="PS50077">
    <property type="entry name" value="HEAT_REPEAT"/>
    <property type="match status" value="1"/>
</dbReference>
<dbReference type="InterPro" id="IPR008622">
    <property type="entry name" value="FliT"/>
</dbReference>
<comment type="caution">
    <text evidence="6">The sequence shown here is derived from an EMBL/GenBank/DDBJ whole genome shotgun (WGS) entry which is preliminary data.</text>
</comment>
<evidence type="ECO:0000256" key="4">
    <source>
        <dbReference type="ARBA" id="ARBA00023186"/>
    </source>
</evidence>
<evidence type="ECO:0000256" key="5">
    <source>
        <dbReference type="ARBA" id="ARBA00093797"/>
    </source>
</evidence>
<dbReference type="STRING" id="55209.HA50_11590"/>
<dbReference type="Pfam" id="PF05400">
    <property type="entry name" value="FliT"/>
    <property type="match status" value="1"/>
</dbReference>
<organism evidence="6 7">
    <name type="scientific">Pantoea cypripedii</name>
    <name type="common">Pectobacterium cypripedii</name>
    <name type="synonym">Erwinia cypripedii</name>
    <dbReference type="NCBI Taxonomy" id="55209"/>
    <lineage>
        <taxon>Bacteria</taxon>
        <taxon>Pseudomonadati</taxon>
        <taxon>Pseudomonadota</taxon>
        <taxon>Gammaproteobacteria</taxon>
        <taxon>Enterobacterales</taxon>
        <taxon>Erwiniaceae</taxon>
        <taxon>Pantoea</taxon>
    </lineage>
</organism>
<dbReference type="Gene3D" id="1.20.58.380">
    <property type="entry name" value="Flagellar protein flit"/>
    <property type="match status" value="1"/>
</dbReference>
<evidence type="ECO:0000256" key="3">
    <source>
        <dbReference type="ARBA" id="ARBA00022795"/>
    </source>
</evidence>
<dbReference type="Proteomes" id="UP000193749">
    <property type="component" value="Unassembled WGS sequence"/>
</dbReference>
<dbReference type="GO" id="GO:0044781">
    <property type="term" value="P:bacterial-type flagellum organization"/>
    <property type="evidence" value="ECO:0007669"/>
    <property type="project" value="UniProtKB-KW"/>
</dbReference>
<evidence type="ECO:0000256" key="2">
    <source>
        <dbReference type="ARBA" id="ARBA00022490"/>
    </source>
</evidence>